<protein>
    <submittedName>
        <fullName evidence="2">Uncharacterized protein</fullName>
    </submittedName>
</protein>
<dbReference type="EMBL" id="GL883029">
    <property type="protein sequence ID" value="EGG14293.1"/>
    <property type="molecule type" value="Genomic_DNA"/>
</dbReference>
<sequence length="147" mass="17201">MSQELIELLKEKHGFDDNNHNIKYIIENDIYPNDVREKNDMELHDNGNGFTKAVCSTLKYDYLVQKKHLSISDQISKAISDQISKGISDQISKAISDQIQQQIDEQFDKYFDQELEQVNYTSDVDDDDDDDIQDTKTKKIRSKHQRN</sequence>
<feature type="compositionally biased region" description="Acidic residues" evidence="1">
    <location>
        <begin position="123"/>
        <end position="132"/>
    </location>
</feature>
<dbReference type="GeneID" id="14865950"/>
<evidence type="ECO:0000256" key="1">
    <source>
        <dbReference type="SAM" id="MobiDB-lite"/>
    </source>
</evidence>
<feature type="compositionally biased region" description="Basic residues" evidence="1">
    <location>
        <begin position="138"/>
        <end position="147"/>
    </location>
</feature>
<gene>
    <name evidence="2" type="ORF">DFA_12063</name>
</gene>
<name>F4QFJ2_CACFS</name>
<dbReference type="Proteomes" id="UP000007797">
    <property type="component" value="Unassembled WGS sequence"/>
</dbReference>
<organism evidence="2 3">
    <name type="scientific">Cavenderia fasciculata</name>
    <name type="common">Slime mold</name>
    <name type="synonym">Dictyostelium fasciculatum</name>
    <dbReference type="NCBI Taxonomy" id="261658"/>
    <lineage>
        <taxon>Eukaryota</taxon>
        <taxon>Amoebozoa</taxon>
        <taxon>Evosea</taxon>
        <taxon>Eumycetozoa</taxon>
        <taxon>Dictyostelia</taxon>
        <taxon>Acytosteliales</taxon>
        <taxon>Cavenderiaceae</taxon>
        <taxon>Cavenderia</taxon>
    </lineage>
</organism>
<dbReference type="KEGG" id="dfa:DFA_12063"/>
<accession>F4QFJ2</accession>
<reference evidence="3" key="1">
    <citation type="journal article" date="2011" name="Genome Res.">
        <title>Phylogeny-wide analysis of social amoeba genomes highlights ancient origins for complex intercellular communication.</title>
        <authorList>
            <person name="Heidel A.J."/>
            <person name="Lawal H.M."/>
            <person name="Felder M."/>
            <person name="Schilde C."/>
            <person name="Helps N.R."/>
            <person name="Tunggal B."/>
            <person name="Rivero F."/>
            <person name="John U."/>
            <person name="Schleicher M."/>
            <person name="Eichinger L."/>
            <person name="Platzer M."/>
            <person name="Noegel A.A."/>
            <person name="Schaap P."/>
            <person name="Gloeckner G."/>
        </authorList>
    </citation>
    <scope>NUCLEOTIDE SEQUENCE [LARGE SCALE GENOMIC DNA]</scope>
    <source>
        <strain evidence="3">SH3</strain>
    </source>
</reference>
<evidence type="ECO:0000313" key="3">
    <source>
        <dbReference type="Proteomes" id="UP000007797"/>
    </source>
</evidence>
<keyword evidence="3" id="KW-1185">Reference proteome</keyword>
<evidence type="ECO:0000313" key="2">
    <source>
        <dbReference type="EMBL" id="EGG14293.1"/>
    </source>
</evidence>
<proteinExistence type="predicted"/>
<feature type="region of interest" description="Disordered" evidence="1">
    <location>
        <begin position="121"/>
        <end position="147"/>
    </location>
</feature>
<dbReference type="RefSeq" id="XP_004351002.1">
    <property type="nucleotide sequence ID" value="XM_004350950.1"/>
</dbReference>
<dbReference type="AlphaFoldDB" id="F4QFJ2"/>